<evidence type="ECO:0000313" key="4">
    <source>
        <dbReference type="Proteomes" id="UP000617634"/>
    </source>
</evidence>
<name>A0A931MM67_9SPHN</name>
<dbReference type="InterPro" id="IPR007621">
    <property type="entry name" value="TPM_dom"/>
</dbReference>
<accession>A0A931MM67</accession>
<keyword evidence="4" id="KW-1185">Reference proteome</keyword>
<dbReference type="PANTHER" id="PTHR30373:SF2">
    <property type="entry name" value="UPF0603 PROTEIN YGCG"/>
    <property type="match status" value="1"/>
</dbReference>
<proteinExistence type="predicted"/>
<dbReference type="PROSITE" id="PS51257">
    <property type="entry name" value="PROKAR_LIPOPROTEIN"/>
    <property type="match status" value="1"/>
</dbReference>
<dbReference type="RefSeq" id="WP_197164194.1">
    <property type="nucleotide sequence ID" value="NZ_JADZGI010000001.1"/>
</dbReference>
<feature type="signal peptide" evidence="1">
    <location>
        <begin position="1"/>
        <end position="25"/>
    </location>
</feature>
<gene>
    <name evidence="3" type="ORF">I5E68_12680</name>
</gene>
<dbReference type="Gene3D" id="3.10.310.50">
    <property type="match status" value="1"/>
</dbReference>
<feature type="chain" id="PRO_5037232018" evidence="1">
    <location>
        <begin position="26"/>
        <end position="176"/>
    </location>
</feature>
<organism evidence="3 4">
    <name type="scientific">Novosphingobium aureum</name>
    <dbReference type="NCBI Taxonomy" id="2792964"/>
    <lineage>
        <taxon>Bacteria</taxon>
        <taxon>Pseudomonadati</taxon>
        <taxon>Pseudomonadota</taxon>
        <taxon>Alphaproteobacteria</taxon>
        <taxon>Sphingomonadales</taxon>
        <taxon>Sphingomonadaceae</taxon>
        <taxon>Novosphingobium</taxon>
    </lineage>
</organism>
<dbReference type="Proteomes" id="UP000617634">
    <property type="component" value="Unassembled WGS sequence"/>
</dbReference>
<evidence type="ECO:0000313" key="3">
    <source>
        <dbReference type="EMBL" id="MBH0113801.1"/>
    </source>
</evidence>
<evidence type="ECO:0000259" key="2">
    <source>
        <dbReference type="Pfam" id="PF04536"/>
    </source>
</evidence>
<evidence type="ECO:0000256" key="1">
    <source>
        <dbReference type="SAM" id="SignalP"/>
    </source>
</evidence>
<dbReference type="EMBL" id="JADZGI010000001">
    <property type="protein sequence ID" value="MBH0113801.1"/>
    <property type="molecule type" value="Genomic_DNA"/>
</dbReference>
<sequence>MHGRRTIARGLAAPFLALALFPALAACDAAPAGAESARHASSQLALLGRVSDHAQILPEASEKNLSTRLEALERRTRHQFVIVTVPSLGGREISHYSLDLANRWGIGRKGYNDGVIILLAPNERKVRIEVGYGLKKQLSDDLCGAIIREEMLPHFREEDYPGGIEAGAAAIDRALT</sequence>
<dbReference type="PANTHER" id="PTHR30373">
    <property type="entry name" value="UPF0603 PROTEIN YGCG"/>
    <property type="match status" value="1"/>
</dbReference>
<dbReference type="Pfam" id="PF04536">
    <property type="entry name" value="TPM_phosphatase"/>
    <property type="match status" value="1"/>
</dbReference>
<comment type="caution">
    <text evidence="3">The sequence shown here is derived from an EMBL/GenBank/DDBJ whole genome shotgun (WGS) entry which is preliminary data.</text>
</comment>
<protein>
    <submittedName>
        <fullName evidence="3">TPM domain-containing protein</fullName>
    </submittedName>
</protein>
<keyword evidence="1" id="KW-0732">Signal</keyword>
<reference evidence="3" key="1">
    <citation type="submission" date="2020-11" db="EMBL/GenBank/DDBJ databases">
        <title>Novosphingobium aureum sp. nov., a marine bacterium isolated from sediment of a salt flat.</title>
        <authorList>
            <person name="Yoo Y."/>
            <person name="Kim J.-J."/>
        </authorList>
    </citation>
    <scope>NUCLEOTIDE SEQUENCE</scope>
    <source>
        <strain evidence="3">YJ-S2-02</strain>
    </source>
</reference>
<feature type="domain" description="TPM" evidence="2">
    <location>
        <begin position="50"/>
        <end position="173"/>
    </location>
</feature>
<dbReference type="AlphaFoldDB" id="A0A931MM67"/>